<gene>
    <name evidence="2" type="ORF">FJU08_04270</name>
</gene>
<evidence type="ECO:0000256" key="1">
    <source>
        <dbReference type="SAM" id="SignalP"/>
    </source>
</evidence>
<dbReference type="RefSeq" id="WP_141147742.1">
    <property type="nucleotide sequence ID" value="NZ_VHLG01000002.1"/>
</dbReference>
<reference evidence="2 3" key="1">
    <citation type="submission" date="2019-06" db="EMBL/GenBank/DDBJ databases">
        <authorList>
            <person name="Li M."/>
        </authorList>
    </citation>
    <scope>NUCLEOTIDE SEQUENCE [LARGE SCALE GENOMIC DNA]</scope>
    <source>
        <strain evidence="2 3">BGMRC2036</strain>
    </source>
</reference>
<dbReference type="EMBL" id="VHLG01000002">
    <property type="protein sequence ID" value="TPW32232.1"/>
    <property type="molecule type" value="Genomic_DNA"/>
</dbReference>
<dbReference type="Proteomes" id="UP000318801">
    <property type="component" value="Unassembled WGS sequence"/>
</dbReference>
<name>A0A506UCR6_9HYPH</name>
<keyword evidence="1" id="KW-0732">Signal</keyword>
<comment type="caution">
    <text evidence="2">The sequence shown here is derived from an EMBL/GenBank/DDBJ whole genome shotgun (WGS) entry which is preliminary data.</text>
</comment>
<dbReference type="SUPFAM" id="SSF63411">
    <property type="entry name" value="LuxS/MPP-like metallohydrolase"/>
    <property type="match status" value="1"/>
</dbReference>
<feature type="signal peptide" evidence="1">
    <location>
        <begin position="1"/>
        <end position="20"/>
    </location>
</feature>
<sequence>MIRIAILAGILLICSGCSSKAPIVREETSATGIDYAFIPMTDIADRRKAKDDARVAIRVIWASDWAARSDRNQMLPGFAAGLLPYAGWPVLKPADTIEQMADYRASYALHAWPGGVTLGLSVPRQYLNAAVEHLNTLLTHPALESKWFDRYQDERRRDITETGLKTWSRLWAAASYMIFDDTPLRIAVARDRADLAGAITQDDVRVWSNQTFQRAGAKVAIAGPLSASEADAAIDQLFAGLAEGEIVEVPPFALAVKPEKLLLVDPDAGKSVMAFFGQMDEAGREAQFEHYFDNRILHQILNTGMLTDVARGGERASYGFSGRILRYATFVPRELVLSGEVETAKIAAIDDAIRDGYGQFLKGDMSSAGDRRKAIKGDMDLKRRDVDVVADNAVTLMSVGFGPQSVIQWLNQIDLVDEDSLRDTLSTYPPMAALSTIVVSKDRNALPGACVIAAPEEAVGCP</sequence>
<accession>A0A506UCR6</accession>
<keyword evidence="3" id="KW-1185">Reference proteome</keyword>
<dbReference type="AlphaFoldDB" id="A0A506UCR6"/>
<dbReference type="InterPro" id="IPR011249">
    <property type="entry name" value="Metalloenz_LuxS/M16"/>
</dbReference>
<dbReference type="GO" id="GO:0046872">
    <property type="term" value="F:metal ion binding"/>
    <property type="evidence" value="ECO:0007669"/>
    <property type="project" value="InterPro"/>
</dbReference>
<evidence type="ECO:0000313" key="2">
    <source>
        <dbReference type="EMBL" id="TPW32232.1"/>
    </source>
</evidence>
<dbReference type="OrthoDB" id="5806924at2"/>
<protein>
    <submittedName>
        <fullName evidence="2">Insulinase family protein</fullName>
    </submittedName>
</protein>
<feature type="chain" id="PRO_5021344322" evidence="1">
    <location>
        <begin position="21"/>
        <end position="462"/>
    </location>
</feature>
<proteinExistence type="predicted"/>
<dbReference type="Gene3D" id="3.30.830.10">
    <property type="entry name" value="Metalloenzyme, LuxS/M16 peptidase-like"/>
    <property type="match status" value="1"/>
</dbReference>
<organism evidence="2 3">
    <name type="scientific">Martelella alba</name>
    <dbReference type="NCBI Taxonomy" id="2590451"/>
    <lineage>
        <taxon>Bacteria</taxon>
        <taxon>Pseudomonadati</taxon>
        <taxon>Pseudomonadota</taxon>
        <taxon>Alphaproteobacteria</taxon>
        <taxon>Hyphomicrobiales</taxon>
        <taxon>Aurantimonadaceae</taxon>
        <taxon>Martelella</taxon>
    </lineage>
</organism>
<evidence type="ECO:0000313" key="3">
    <source>
        <dbReference type="Proteomes" id="UP000318801"/>
    </source>
</evidence>